<dbReference type="CDD" id="cd00093">
    <property type="entry name" value="HTH_XRE"/>
    <property type="match status" value="1"/>
</dbReference>
<dbReference type="InterPro" id="IPR010982">
    <property type="entry name" value="Lambda_DNA-bd_dom_sf"/>
</dbReference>
<dbReference type="GO" id="GO:0003677">
    <property type="term" value="F:DNA binding"/>
    <property type="evidence" value="ECO:0007669"/>
    <property type="project" value="InterPro"/>
</dbReference>
<name>A0A849P7P0_9BURK</name>
<gene>
    <name evidence="1" type="ORF">HKX39_06425</name>
</gene>
<sequence length="119" mass="13707">MQLTKFGQFIRKYRINNLILLKHMADCLGVSSAFLSAVETGKKNLPPDFEKKLLEKYTFSKEEKQELLTSIDNSKTQEIIQMPEDSFNKELVGAFCRNFETLDLATKEKILGLLTSRKE</sequence>
<dbReference type="EMBL" id="JABGBN010000004">
    <property type="protein sequence ID" value="NOL51802.1"/>
    <property type="molecule type" value="Genomic_DNA"/>
</dbReference>
<evidence type="ECO:0000313" key="1">
    <source>
        <dbReference type="EMBL" id="NOL51802.1"/>
    </source>
</evidence>
<dbReference type="Proteomes" id="UP000537862">
    <property type="component" value="Unassembled WGS sequence"/>
</dbReference>
<dbReference type="InterPro" id="IPR001387">
    <property type="entry name" value="Cro/C1-type_HTH"/>
</dbReference>
<accession>A0A849P7P0</accession>
<reference evidence="1 2" key="1">
    <citation type="submission" date="2020-05" db="EMBL/GenBank/DDBJ databases">
        <authorList>
            <person name="Niu N."/>
        </authorList>
    </citation>
    <scope>NUCLEOTIDE SEQUENCE [LARGE SCALE GENOMIC DNA]</scope>
    <source>
        <strain evidence="1 2">3340-03</strain>
    </source>
</reference>
<dbReference type="AlphaFoldDB" id="A0A849P7P0"/>
<dbReference type="SUPFAM" id="SSF47413">
    <property type="entry name" value="lambda repressor-like DNA-binding domains"/>
    <property type="match status" value="1"/>
</dbReference>
<proteinExistence type="predicted"/>
<dbReference type="RefSeq" id="WP_171680502.1">
    <property type="nucleotide sequence ID" value="NZ_JABGBN010000004.1"/>
</dbReference>
<dbReference type="Gene3D" id="1.10.260.40">
    <property type="entry name" value="lambda repressor-like DNA-binding domains"/>
    <property type="match status" value="1"/>
</dbReference>
<organism evidence="1 2">
    <name type="scientific">Pelistega suis</name>
    <dbReference type="NCBI Taxonomy" id="1631957"/>
    <lineage>
        <taxon>Bacteria</taxon>
        <taxon>Pseudomonadati</taxon>
        <taxon>Pseudomonadota</taxon>
        <taxon>Betaproteobacteria</taxon>
        <taxon>Burkholderiales</taxon>
        <taxon>Alcaligenaceae</taxon>
        <taxon>Pelistega</taxon>
    </lineage>
</organism>
<keyword evidence="2" id="KW-1185">Reference proteome</keyword>
<evidence type="ECO:0000313" key="2">
    <source>
        <dbReference type="Proteomes" id="UP000537862"/>
    </source>
</evidence>
<protein>
    <submittedName>
        <fullName evidence="1">Helix-turn-helix transcriptional regulator</fullName>
    </submittedName>
</protein>
<comment type="caution">
    <text evidence="1">The sequence shown here is derived from an EMBL/GenBank/DDBJ whole genome shotgun (WGS) entry which is preliminary data.</text>
</comment>